<dbReference type="InterPro" id="IPR006311">
    <property type="entry name" value="TAT_signal"/>
</dbReference>
<proteinExistence type="predicted"/>
<dbReference type="PROSITE" id="PS51318">
    <property type="entry name" value="TAT"/>
    <property type="match status" value="1"/>
</dbReference>
<comment type="caution">
    <text evidence="2">The sequence shown here is derived from an EMBL/GenBank/DDBJ whole genome shotgun (WGS) entry which is preliminary data.</text>
</comment>
<accession>A0ABT4A227</accession>
<dbReference type="InterPro" id="IPR012312">
    <property type="entry name" value="Hemerythrin-like"/>
</dbReference>
<organism evidence="2 3">
    <name type="scientific">Archangium lansingense</name>
    <dbReference type="NCBI Taxonomy" id="2995310"/>
    <lineage>
        <taxon>Bacteria</taxon>
        <taxon>Pseudomonadati</taxon>
        <taxon>Myxococcota</taxon>
        <taxon>Myxococcia</taxon>
        <taxon>Myxococcales</taxon>
        <taxon>Cystobacterineae</taxon>
        <taxon>Archangiaceae</taxon>
        <taxon>Archangium</taxon>
    </lineage>
</organism>
<evidence type="ECO:0000313" key="2">
    <source>
        <dbReference type="EMBL" id="MCY1075705.1"/>
    </source>
</evidence>
<reference evidence="2 3" key="1">
    <citation type="submission" date="2022-11" db="EMBL/GenBank/DDBJ databases">
        <title>Minimal conservation of predation-associated metabolite biosynthetic gene clusters underscores biosynthetic potential of Myxococcota including descriptions for ten novel species: Archangium lansinium sp. nov., Myxococcus landrumus sp. nov., Nannocystis bai.</title>
        <authorList>
            <person name="Ahearne A."/>
            <person name="Stevens C."/>
            <person name="Phillips K."/>
        </authorList>
    </citation>
    <scope>NUCLEOTIDE SEQUENCE [LARGE SCALE GENOMIC DNA]</scope>
    <source>
        <strain evidence="2 3">MIWBW</strain>
    </source>
</reference>
<dbReference type="EMBL" id="JAPNKA010000001">
    <property type="protein sequence ID" value="MCY1075705.1"/>
    <property type="molecule type" value="Genomic_DNA"/>
</dbReference>
<protein>
    <submittedName>
        <fullName evidence="2">Hemerythrin domain-containing protein</fullName>
    </submittedName>
</protein>
<feature type="domain" description="Hemerythrin-like" evidence="1">
    <location>
        <begin position="46"/>
        <end position="179"/>
    </location>
</feature>
<sequence length="234" mass="25856">MSRDASRRLFLSVTSLAGAGLVWSGTVRAAPPPRSKEKSRPAEVNATEDLMREHGVIRRTLLVYEACASQLSTGIPLRADVISSAANLIRRFAENYHERLEEEQVFPRLEKAGKQGDLIRVLREQHAAGRKLTEGILKSATPAALQEAGQRQSLAGSLQSFVRMYQPHAAREDTDLFPAFHALFDEAEFHELGERFEEREHQLLGSGGFEGAVAEVAQLEKSVGIHDLAAFTVR</sequence>
<dbReference type="PANTHER" id="PTHR39966">
    <property type="entry name" value="BLL2471 PROTEIN-RELATED"/>
    <property type="match status" value="1"/>
</dbReference>
<dbReference type="RefSeq" id="WP_267534621.1">
    <property type="nucleotide sequence ID" value="NZ_JAPNKA010000001.1"/>
</dbReference>
<keyword evidence="3" id="KW-1185">Reference proteome</keyword>
<dbReference type="PANTHER" id="PTHR39966:SF1">
    <property type="entry name" value="HEMERYTHRIN-LIKE DOMAIN-CONTAINING PROTEIN"/>
    <property type="match status" value="1"/>
</dbReference>
<dbReference type="CDD" id="cd12108">
    <property type="entry name" value="Hr-like"/>
    <property type="match status" value="1"/>
</dbReference>
<name>A0ABT4A227_9BACT</name>
<dbReference type="Proteomes" id="UP001207654">
    <property type="component" value="Unassembled WGS sequence"/>
</dbReference>
<evidence type="ECO:0000259" key="1">
    <source>
        <dbReference type="Pfam" id="PF01814"/>
    </source>
</evidence>
<gene>
    <name evidence="2" type="ORF">OV287_14600</name>
</gene>
<dbReference type="Pfam" id="PF01814">
    <property type="entry name" value="Hemerythrin"/>
    <property type="match status" value="1"/>
</dbReference>
<evidence type="ECO:0000313" key="3">
    <source>
        <dbReference type="Proteomes" id="UP001207654"/>
    </source>
</evidence>
<dbReference type="Gene3D" id="1.20.120.520">
    <property type="entry name" value="nmb1532 protein domain like"/>
    <property type="match status" value="1"/>
</dbReference>